<dbReference type="Proteomes" id="UP000288794">
    <property type="component" value="Unassembled WGS sequence"/>
</dbReference>
<proteinExistence type="predicted"/>
<protein>
    <submittedName>
        <fullName evidence="1">Uncharacterized protein</fullName>
    </submittedName>
</protein>
<name>A0A443IEH7_9GAMM</name>
<organism evidence="1 2">
    <name type="scientific">[Pantoea] beijingensis</name>
    <dbReference type="NCBI Taxonomy" id="1324864"/>
    <lineage>
        <taxon>Bacteria</taxon>
        <taxon>Pseudomonadati</taxon>
        <taxon>Pseudomonadota</taxon>
        <taxon>Gammaproteobacteria</taxon>
        <taxon>Enterobacterales</taxon>
        <taxon>Erwiniaceae</taxon>
        <taxon>Erwinia</taxon>
    </lineage>
</organism>
<gene>
    <name evidence="1" type="ORF">ED28_08780</name>
</gene>
<sequence>MSIRQRTDVAALDYRQNDVSATQRESSWSVKMLQSLSPAQGKLFLRHISNIILNVERLESLYIGYLSETYGENHEIITVVKALFADTKKTKEYLNEGGRLNQPSPQLITGLLENKSYKNMLDLRGMLLEITDSSLYDSMREQSFFEDRGRNMIHATRVRQNSLFNRHAGIATEVNRRPSVENFFSKNTEHAKADYERSESSSTAQQFRQSGAPFITGASGTMQYIFQHLEVLKPHSKLTQEEREAAETKLLTHTAIMVAGGHHSIVEALLPGRQLGYFSDLPDPLNGKNGYRDFMRALDTRLARLNMSGGVRLSPN</sequence>
<accession>A0A443IEH7</accession>
<dbReference type="AlphaFoldDB" id="A0A443IEH7"/>
<dbReference type="RefSeq" id="WP_128177123.1">
    <property type="nucleotide sequence ID" value="NZ_CP071409.1"/>
</dbReference>
<keyword evidence="2" id="KW-1185">Reference proteome</keyword>
<reference evidence="1 2" key="1">
    <citation type="submission" date="2014-04" db="EMBL/GenBank/DDBJ databases">
        <title>Draft genome sequence of Pantoea beijingensis strain LMG 27579, an emerging pathogen to Pleurotus eryngii with potential industrial application.</title>
        <authorList>
            <person name="Xu F."/>
            <person name="Liu Y."/>
            <person name="Wang S."/>
            <person name="Yin Y."/>
            <person name="Ma Y."/>
            <person name="Zhao S."/>
            <person name="Rong C."/>
        </authorList>
    </citation>
    <scope>NUCLEOTIDE SEQUENCE [LARGE SCALE GENOMIC DNA]</scope>
    <source>
        <strain evidence="1 2">LMG 27579</strain>
    </source>
</reference>
<evidence type="ECO:0000313" key="2">
    <source>
        <dbReference type="Proteomes" id="UP000288794"/>
    </source>
</evidence>
<dbReference type="EMBL" id="JMEE01000023">
    <property type="protein sequence ID" value="RWR02467.1"/>
    <property type="molecule type" value="Genomic_DNA"/>
</dbReference>
<evidence type="ECO:0000313" key="1">
    <source>
        <dbReference type="EMBL" id="RWR02467.1"/>
    </source>
</evidence>
<comment type="caution">
    <text evidence="1">The sequence shown here is derived from an EMBL/GenBank/DDBJ whole genome shotgun (WGS) entry which is preliminary data.</text>
</comment>